<dbReference type="SUPFAM" id="SSF53720">
    <property type="entry name" value="ALDH-like"/>
    <property type="match status" value="1"/>
</dbReference>
<sequence length="189" mass="20073">MAGDVEAGLPGARVRRHTVVLKAAEQMPLSVLVLGELVRAAGFPPGVVKVAFTGSTGDGGPHHGHGGPERSRTSRSSRAASWPLLVLGDADMEQAVRWAHFGIMSNHNARKTHLHLPELAQLAGHISTTQDGMRSLSRVSSVLVPIGLVGGKTTLSLPVQWLVNFSIVQYSDLLGRDGSKDTPARPHSY</sequence>
<dbReference type="Pfam" id="PF00171">
    <property type="entry name" value="Aldedh"/>
    <property type="match status" value="1"/>
</dbReference>
<dbReference type="GO" id="GO:0004029">
    <property type="term" value="F:aldehyde dehydrogenase (NAD+) activity"/>
    <property type="evidence" value="ECO:0007669"/>
    <property type="project" value="TreeGrafter"/>
</dbReference>
<evidence type="ECO:0000259" key="2">
    <source>
        <dbReference type="Pfam" id="PF00171"/>
    </source>
</evidence>
<dbReference type="STRING" id="43265.A0A545V252"/>
<dbReference type="PANTHER" id="PTHR43720:SF3">
    <property type="entry name" value="ALDEHYDE DEHYDROGENASE ALDH (AFU_ORTHOLOGUE AFUA_8G02310)-RELATED"/>
    <property type="match status" value="1"/>
</dbReference>
<dbReference type="EMBL" id="SPUK01000007">
    <property type="protein sequence ID" value="TQV95786.1"/>
    <property type="molecule type" value="Genomic_DNA"/>
</dbReference>
<reference evidence="3 4" key="1">
    <citation type="journal article" date="2019" name="Appl. Microbiol. Biotechnol.">
        <title>Genome sequence of Isaria javanica and comparative genome analysis insights into family S53 peptidase evolution in fungal entomopathogens.</title>
        <authorList>
            <person name="Lin R."/>
            <person name="Zhang X."/>
            <person name="Xin B."/>
            <person name="Zou M."/>
            <person name="Gao Y."/>
            <person name="Qin F."/>
            <person name="Hu Q."/>
            <person name="Xie B."/>
            <person name="Cheng X."/>
        </authorList>
    </citation>
    <scope>NUCLEOTIDE SEQUENCE [LARGE SCALE GENOMIC DNA]</scope>
    <source>
        <strain evidence="3 4">IJ1G</strain>
    </source>
</reference>
<dbReference type="Proteomes" id="UP000315783">
    <property type="component" value="Unassembled WGS sequence"/>
</dbReference>
<name>A0A545V252_9HYPO</name>
<feature type="domain" description="Aldehyde dehydrogenase" evidence="2">
    <location>
        <begin position="18"/>
        <end position="52"/>
    </location>
</feature>
<protein>
    <submittedName>
        <fullName evidence="3">Aldehyde dehydrogenase family domain-containing protein</fullName>
    </submittedName>
</protein>
<dbReference type="InterPro" id="IPR015590">
    <property type="entry name" value="Aldehyde_DH_dom"/>
</dbReference>
<dbReference type="PANTHER" id="PTHR43720">
    <property type="entry name" value="2-AMINOMUCONIC SEMIALDEHYDE DEHYDROGENASE"/>
    <property type="match status" value="1"/>
</dbReference>
<accession>A0A545V252</accession>
<gene>
    <name evidence="3" type="ORF">IF1G_05615</name>
</gene>
<organism evidence="3 4">
    <name type="scientific">Cordyceps javanica</name>
    <dbReference type="NCBI Taxonomy" id="43265"/>
    <lineage>
        <taxon>Eukaryota</taxon>
        <taxon>Fungi</taxon>
        <taxon>Dikarya</taxon>
        <taxon>Ascomycota</taxon>
        <taxon>Pezizomycotina</taxon>
        <taxon>Sordariomycetes</taxon>
        <taxon>Hypocreomycetidae</taxon>
        <taxon>Hypocreales</taxon>
        <taxon>Cordycipitaceae</taxon>
        <taxon>Cordyceps</taxon>
    </lineage>
</organism>
<dbReference type="InterPro" id="IPR016162">
    <property type="entry name" value="Ald_DH_N"/>
</dbReference>
<evidence type="ECO:0000313" key="4">
    <source>
        <dbReference type="Proteomes" id="UP000315783"/>
    </source>
</evidence>
<dbReference type="Gene3D" id="3.40.605.10">
    <property type="entry name" value="Aldehyde Dehydrogenase, Chain A, domain 1"/>
    <property type="match status" value="1"/>
</dbReference>
<dbReference type="InterPro" id="IPR016161">
    <property type="entry name" value="Ald_DH/histidinol_DH"/>
</dbReference>
<dbReference type="AlphaFoldDB" id="A0A545V252"/>
<dbReference type="GO" id="GO:0006598">
    <property type="term" value="P:polyamine catabolic process"/>
    <property type="evidence" value="ECO:0007669"/>
    <property type="project" value="TreeGrafter"/>
</dbReference>
<keyword evidence="4" id="KW-1185">Reference proteome</keyword>
<evidence type="ECO:0000313" key="3">
    <source>
        <dbReference type="EMBL" id="TQV95786.1"/>
    </source>
</evidence>
<proteinExistence type="predicted"/>
<comment type="caution">
    <text evidence="3">The sequence shown here is derived from an EMBL/GenBank/DDBJ whole genome shotgun (WGS) entry which is preliminary data.</text>
</comment>
<feature type="region of interest" description="Disordered" evidence="1">
    <location>
        <begin position="54"/>
        <end position="76"/>
    </location>
</feature>
<evidence type="ECO:0000256" key="1">
    <source>
        <dbReference type="SAM" id="MobiDB-lite"/>
    </source>
</evidence>